<keyword evidence="8" id="KW-0812">Transmembrane</keyword>
<evidence type="ECO:0000256" key="5">
    <source>
        <dbReference type="ARBA" id="ARBA00022968"/>
    </source>
</evidence>
<evidence type="ECO:0000259" key="9">
    <source>
        <dbReference type="PROSITE" id="PS50041"/>
    </source>
</evidence>
<dbReference type="EMBL" id="CANTUW010000075">
    <property type="protein sequence ID" value="CAI7935143.1"/>
    <property type="molecule type" value="Genomic_DNA"/>
</dbReference>
<dbReference type="Gene3D" id="3.10.100.10">
    <property type="entry name" value="Mannose-Binding Protein A, subunit A"/>
    <property type="match status" value="1"/>
</dbReference>
<dbReference type="GO" id="GO:0005886">
    <property type="term" value="C:plasma membrane"/>
    <property type="evidence" value="ECO:0007669"/>
    <property type="project" value="TreeGrafter"/>
</dbReference>
<keyword evidence="7" id="KW-1015">Disulfide bond</keyword>
<proteinExistence type="predicted"/>
<dbReference type="Proteomes" id="UP001178461">
    <property type="component" value="Unassembled WGS sequence"/>
</dbReference>
<evidence type="ECO:0000256" key="2">
    <source>
        <dbReference type="ARBA" id="ARBA00004613"/>
    </source>
</evidence>
<protein>
    <recommendedName>
        <fullName evidence="9">C-type lectin domain-containing protein</fullName>
    </recommendedName>
</protein>
<dbReference type="InterPro" id="IPR051527">
    <property type="entry name" value="KLR_subfamily_B"/>
</dbReference>
<feature type="transmembrane region" description="Helical" evidence="8">
    <location>
        <begin position="12"/>
        <end position="30"/>
    </location>
</feature>
<dbReference type="CDD" id="cd03593">
    <property type="entry name" value="CLECT_NK_receptors_like"/>
    <property type="match status" value="1"/>
</dbReference>
<dbReference type="InterPro" id="IPR033992">
    <property type="entry name" value="NKR-like_CTLD"/>
</dbReference>
<keyword evidence="4" id="KW-0430">Lectin</keyword>
<comment type="subcellular location">
    <subcellularLocation>
        <location evidence="1">Membrane</location>
        <topology evidence="1">Single-pass type II membrane protein</topology>
    </subcellularLocation>
    <subcellularLocation>
        <location evidence="2">Secreted</location>
    </subcellularLocation>
</comment>
<keyword evidence="8" id="KW-0472">Membrane</keyword>
<evidence type="ECO:0000256" key="4">
    <source>
        <dbReference type="ARBA" id="ARBA00022734"/>
    </source>
</evidence>
<dbReference type="PROSITE" id="PS50041">
    <property type="entry name" value="C_TYPE_LECTIN_2"/>
    <property type="match status" value="1"/>
</dbReference>
<evidence type="ECO:0000256" key="1">
    <source>
        <dbReference type="ARBA" id="ARBA00004606"/>
    </source>
</evidence>
<evidence type="ECO:0000256" key="3">
    <source>
        <dbReference type="ARBA" id="ARBA00022525"/>
    </source>
</evidence>
<gene>
    <name evidence="10" type="ORF">PODLI_1B033791</name>
</gene>
<evidence type="ECO:0000256" key="8">
    <source>
        <dbReference type="SAM" id="Phobius"/>
    </source>
</evidence>
<dbReference type="Pfam" id="PF00059">
    <property type="entry name" value="Lectin_C"/>
    <property type="match status" value="1"/>
</dbReference>
<feature type="domain" description="C-type lectin" evidence="9">
    <location>
        <begin position="44"/>
        <end position="115"/>
    </location>
</feature>
<keyword evidence="6 8" id="KW-1133">Transmembrane helix</keyword>
<dbReference type="SUPFAM" id="SSF56436">
    <property type="entry name" value="C-type lectin-like"/>
    <property type="match status" value="1"/>
</dbReference>
<comment type="caution">
    <text evidence="10">The sequence shown here is derived from an EMBL/GenBank/DDBJ whole genome shotgun (WGS) entry which is preliminary data.</text>
</comment>
<evidence type="ECO:0000256" key="7">
    <source>
        <dbReference type="ARBA" id="ARBA00023157"/>
    </source>
</evidence>
<feature type="non-terminal residue" evidence="10">
    <location>
        <position position="118"/>
    </location>
</feature>
<dbReference type="InterPro" id="IPR016187">
    <property type="entry name" value="CTDL_fold"/>
</dbReference>
<accession>A0AA35QQP3</accession>
<dbReference type="AlphaFoldDB" id="A0AA35QQP3"/>
<dbReference type="GO" id="GO:0030246">
    <property type="term" value="F:carbohydrate binding"/>
    <property type="evidence" value="ECO:0007669"/>
    <property type="project" value="UniProtKB-KW"/>
</dbReference>
<reference evidence="10" key="1">
    <citation type="submission" date="2022-12" db="EMBL/GenBank/DDBJ databases">
        <authorList>
            <person name="Alioto T."/>
            <person name="Alioto T."/>
            <person name="Gomez Garrido J."/>
        </authorList>
    </citation>
    <scope>NUCLEOTIDE SEQUENCE</scope>
</reference>
<keyword evidence="3" id="KW-0964">Secreted</keyword>
<dbReference type="PANTHER" id="PTHR46784">
    <property type="entry name" value="KILLER CELL LECTIN-LIKE RECEPTOR SUBFAMILY B MEMBER 1"/>
    <property type="match status" value="1"/>
</dbReference>
<dbReference type="PANTHER" id="PTHR46784:SF1">
    <property type="entry name" value="KILLER CELL LECTIN-LIKE RECEPTOR SUBFAMILY B MEMBER 1"/>
    <property type="match status" value="1"/>
</dbReference>
<dbReference type="GO" id="GO:0005576">
    <property type="term" value="C:extracellular region"/>
    <property type="evidence" value="ECO:0007669"/>
    <property type="project" value="UniProtKB-SubCell"/>
</dbReference>
<evidence type="ECO:0000256" key="6">
    <source>
        <dbReference type="ARBA" id="ARBA00022989"/>
    </source>
</evidence>
<evidence type="ECO:0000313" key="11">
    <source>
        <dbReference type="Proteomes" id="UP001178461"/>
    </source>
</evidence>
<dbReference type="InterPro" id="IPR016186">
    <property type="entry name" value="C-type_lectin-like/link_sf"/>
</dbReference>
<evidence type="ECO:0000313" key="10">
    <source>
        <dbReference type="EMBL" id="CAI7935143.1"/>
    </source>
</evidence>
<feature type="non-terminal residue" evidence="10">
    <location>
        <position position="1"/>
    </location>
</feature>
<keyword evidence="5" id="KW-0735">Signal-anchor</keyword>
<dbReference type="GO" id="GO:0042269">
    <property type="term" value="P:regulation of natural killer cell mediated cytotoxicity"/>
    <property type="evidence" value="ECO:0007669"/>
    <property type="project" value="TreeGrafter"/>
</dbReference>
<dbReference type="InterPro" id="IPR001304">
    <property type="entry name" value="C-type_lectin-like"/>
</dbReference>
<sequence>ASGLPCWYQITLWTGGFVIIILGVAVTVLVNSTCKVCPVQWQLHRDKCYWQSEDTKTWNESQHDCSTRDSHLLVIQDKQEMDFIKNITKNAKFWIGLSLSLAENKWMWITGSQLDQSL</sequence>
<dbReference type="GO" id="GO:0038023">
    <property type="term" value="F:signaling receptor activity"/>
    <property type="evidence" value="ECO:0007669"/>
    <property type="project" value="TreeGrafter"/>
</dbReference>
<organism evidence="10 11">
    <name type="scientific">Podarcis lilfordi</name>
    <name type="common">Lilford's wall lizard</name>
    <dbReference type="NCBI Taxonomy" id="74358"/>
    <lineage>
        <taxon>Eukaryota</taxon>
        <taxon>Metazoa</taxon>
        <taxon>Chordata</taxon>
        <taxon>Craniata</taxon>
        <taxon>Vertebrata</taxon>
        <taxon>Euteleostomi</taxon>
        <taxon>Lepidosauria</taxon>
        <taxon>Squamata</taxon>
        <taxon>Bifurcata</taxon>
        <taxon>Unidentata</taxon>
        <taxon>Episquamata</taxon>
        <taxon>Laterata</taxon>
        <taxon>Lacertibaenia</taxon>
        <taxon>Lacertidae</taxon>
        <taxon>Podarcis</taxon>
    </lineage>
</organism>
<name>A0AA35QQP3_9SAUR</name>
<keyword evidence="11" id="KW-1185">Reference proteome</keyword>
<dbReference type="GO" id="GO:0009986">
    <property type="term" value="C:cell surface"/>
    <property type="evidence" value="ECO:0007669"/>
    <property type="project" value="TreeGrafter"/>
</dbReference>